<dbReference type="EMBL" id="CAMXCT030000918">
    <property type="protein sequence ID" value="CAL4772100.1"/>
    <property type="molecule type" value="Genomic_DNA"/>
</dbReference>
<gene>
    <name evidence="5" type="ORF">C1SCF055_LOCUS12301</name>
</gene>
<feature type="compositionally biased region" description="Basic and acidic residues" evidence="2">
    <location>
        <begin position="604"/>
        <end position="615"/>
    </location>
</feature>
<name>A0A9P1C631_9DINO</name>
<protein>
    <submittedName>
        <fullName evidence="6">Ubiquitin carboxyl-terminal hydrolase, putative</fullName>
    </submittedName>
</protein>
<dbReference type="SUPFAM" id="SSF54001">
    <property type="entry name" value="Cysteine proteinases"/>
    <property type="match status" value="1"/>
</dbReference>
<dbReference type="Pfam" id="PF00443">
    <property type="entry name" value="UCH"/>
    <property type="match status" value="1"/>
</dbReference>
<evidence type="ECO:0000256" key="2">
    <source>
        <dbReference type="SAM" id="MobiDB-lite"/>
    </source>
</evidence>
<dbReference type="CDD" id="cd02257">
    <property type="entry name" value="Peptidase_C19"/>
    <property type="match status" value="1"/>
</dbReference>
<dbReference type="EMBL" id="CAMXCT020000918">
    <property type="protein sequence ID" value="CAL1138163.1"/>
    <property type="molecule type" value="Genomic_DNA"/>
</dbReference>
<dbReference type="InterPro" id="IPR050164">
    <property type="entry name" value="Peptidase_C19"/>
</dbReference>
<feature type="compositionally biased region" description="Basic residues" evidence="2">
    <location>
        <begin position="1112"/>
        <end position="1141"/>
    </location>
</feature>
<evidence type="ECO:0000259" key="4">
    <source>
        <dbReference type="PROSITE" id="PS50235"/>
    </source>
</evidence>
<feature type="signal peptide" evidence="3">
    <location>
        <begin position="1"/>
        <end position="20"/>
    </location>
</feature>
<dbReference type="InterPro" id="IPR018200">
    <property type="entry name" value="USP_CS"/>
</dbReference>
<dbReference type="InterPro" id="IPR001394">
    <property type="entry name" value="Peptidase_C19_UCH"/>
</dbReference>
<evidence type="ECO:0000313" key="6">
    <source>
        <dbReference type="EMBL" id="CAL4772100.1"/>
    </source>
</evidence>
<feature type="compositionally biased region" description="Basic and acidic residues" evidence="2">
    <location>
        <begin position="560"/>
        <end position="597"/>
    </location>
</feature>
<dbReference type="OrthoDB" id="447808at2759"/>
<feature type="chain" id="PRO_5043270168" evidence="3">
    <location>
        <begin position="21"/>
        <end position="1141"/>
    </location>
</feature>
<dbReference type="PROSITE" id="PS50235">
    <property type="entry name" value="USP_3"/>
    <property type="match status" value="1"/>
</dbReference>
<evidence type="ECO:0000313" key="7">
    <source>
        <dbReference type="Proteomes" id="UP001152797"/>
    </source>
</evidence>
<keyword evidence="7" id="KW-1185">Reference proteome</keyword>
<feature type="region of interest" description="Disordered" evidence="2">
    <location>
        <begin position="560"/>
        <end position="633"/>
    </location>
</feature>
<evidence type="ECO:0000256" key="3">
    <source>
        <dbReference type="SAM" id="SignalP"/>
    </source>
</evidence>
<evidence type="ECO:0000256" key="1">
    <source>
        <dbReference type="SAM" id="Coils"/>
    </source>
</evidence>
<dbReference type="Gene3D" id="3.90.70.10">
    <property type="entry name" value="Cysteine proteinases"/>
    <property type="match status" value="1"/>
</dbReference>
<dbReference type="PROSITE" id="PS00973">
    <property type="entry name" value="USP_2"/>
    <property type="match status" value="1"/>
</dbReference>
<keyword evidence="3" id="KW-0732">Signal</keyword>
<organism evidence="5">
    <name type="scientific">Cladocopium goreaui</name>
    <dbReference type="NCBI Taxonomy" id="2562237"/>
    <lineage>
        <taxon>Eukaryota</taxon>
        <taxon>Sar</taxon>
        <taxon>Alveolata</taxon>
        <taxon>Dinophyceae</taxon>
        <taxon>Suessiales</taxon>
        <taxon>Symbiodiniaceae</taxon>
        <taxon>Cladocopium</taxon>
    </lineage>
</organism>
<evidence type="ECO:0000313" key="5">
    <source>
        <dbReference type="EMBL" id="CAI3984788.1"/>
    </source>
</evidence>
<dbReference type="GO" id="GO:0005829">
    <property type="term" value="C:cytosol"/>
    <property type="evidence" value="ECO:0007669"/>
    <property type="project" value="TreeGrafter"/>
</dbReference>
<dbReference type="AlphaFoldDB" id="A0A9P1C631"/>
<feature type="coiled-coil region" evidence="1">
    <location>
        <begin position="759"/>
        <end position="800"/>
    </location>
</feature>
<comment type="caution">
    <text evidence="5">The sequence shown here is derived from an EMBL/GenBank/DDBJ whole genome shotgun (WGS) entry which is preliminary data.</text>
</comment>
<dbReference type="GO" id="GO:0004843">
    <property type="term" value="F:cysteine-type deubiquitinase activity"/>
    <property type="evidence" value="ECO:0007669"/>
    <property type="project" value="InterPro"/>
</dbReference>
<dbReference type="GO" id="GO:0005634">
    <property type="term" value="C:nucleus"/>
    <property type="evidence" value="ECO:0007669"/>
    <property type="project" value="TreeGrafter"/>
</dbReference>
<feature type="region of interest" description="Disordered" evidence="2">
    <location>
        <begin position="1095"/>
        <end position="1141"/>
    </location>
</feature>
<proteinExistence type="predicted"/>
<dbReference type="InterPro" id="IPR028889">
    <property type="entry name" value="USP"/>
</dbReference>
<feature type="compositionally biased region" description="Low complexity" evidence="2">
    <location>
        <begin position="616"/>
        <end position="633"/>
    </location>
</feature>
<sequence length="1141" mass="130427">MDARISIVLWLMMPFMPEAGMVIGKVLEESDRSDAAKVSFLSDAEKVTTINGSPCQERDFSKAAKASALSDAEQAEPGLHGIKNSGNVCYLISILQALAHLRAMWRNVLAFTCASPKKKLSFEYGKFQEALWSTDLRLPPDPADLAKLLGLQPKVQQDAQEALHGLLDGLMEEQGGWFQEAFQVATSSSVKCASCHHGAEEVIEPFTRIVVPVWESHTQLQDGLNQWAAPDVIQDSRCTLCGEAKSQTTRLSMLPEVLILQLARFAYCKDMGVQKKERAIQLPLALDVDPWMARGCEGARYSLASVVSHHGPVPDAGHYSSTVLVDTNWYTFNDDVVTRTEAPTHGDEAYILFYVREPAQVSLSPEKEKPRMLEYDQDACRQRAERQQRLFEEQLKVAVERQRERGEDMRMRTEENLQRWHERAAQRLLECAEDERMSREERQQRYVAALRDADAKLSRILEELLLEREEAHERYTMPQKTGEFVLKQLEEDAQRRRDSHLAIQPAMDNCLQGFNEHLAQVDEIYDACFAQFQKDVGAQPDMGRSPRSVVAAELRRDGEALGVDIGKEMRSEEVPPDKSEQETGEKAPDEPKTCEVPKRKRRKGMEEKDRDEEPPKALAKTKGASTAKAAPKALVKKAAAKKAKAGRRELEKRGRLGACCSTLLCIRDLGQILARFHSSAVAVPQLTPQRGADSVISYREKNVFPREESVPYVLTQHGARRGKTKSEKKVTAKKADVIDLDMDNDAEDVKMTRSVLRCRDNLIKQREMHEESCMRSEEKMQRWVENQMQVERELDEAMRMDISERQQRWMEGAALQQRQCKEEMNAEHAYWQQCYDEQIRAMRDHVRESEEEVSMERAEKYQRCAEIMRRVAERQLELKDVDQMRWQHVQKMKESWQVFKEHLEEAFLAKLKEDGLSRRRVAWPGKGGALKVPETPALNIEITAEKLQEAIATLQTLKTKSPREDVRVTLETNLPAIVAVLAEAKGPVRRITPHEEDHTQPKIPAHIIEQVAYEWAMTQSSREEAMKATLEDTAGDWAIRLGVERGFLRTEMSDVQRCLAVVTNDRAFGKLFRLGRRRKEIARILEIVQKICQRHGRRSSSGGKKALQEKNGHRRCKTKQRVHRLGQTPRRARRRAQRNDL</sequence>
<dbReference type="PANTHER" id="PTHR24006">
    <property type="entry name" value="UBIQUITIN CARBOXYL-TERMINAL HYDROLASE"/>
    <property type="match status" value="1"/>
</dbReference>
<dbReference type="GO" id="GO:0016579">
    <property type="term" value="P:protein deubiquitination"/>
    <property type="evidence" value="ECO:0007669"/>
    <property type="project" value="InterPro"/>
</dbReference>
<dbReference type="EMBL" id="CAMXCT010000918">
    <property type="protein sequence ID" value="CAI3984788.1"/>
    <property type="molecule type" value="Genomic_DNA"/>
</dbReference>
<reference evidence="6 7" key="2">
    <citation type="submission" date="2024-05" db="EMBL/GenBank/DDBJ databases">
        <authorList>
            <person name="Chen Y."/>
            <person name="Shah S."/>
            <person name="Dougan E. K."/>
            <person name="Thang M."/>
            <person name="Chan C."/>
        </authorList>
    </citation>
    <scope>NUCLEOTIDE SEQUENCE [LARGE SCALE GENOMIC DNA]</scope>
</reference>
<accession>A0A9P1C631</accession>
<feature type="domain" description="USP" evidence="4">
    <location>
        <begin position="80"/>
        <end position="357"/>
    </location>
</feature>
<keyword evidence="6" id="KW-0378">Hydrolase</keyword>
<dbReference type="Proteomes" id="UP001152797">
    <property type="component" value="Unassembled WGS sequence"/>
</dbReference>
<keyword evidence="1" id="KW-0175">Coiled coil</keyword>
<dbReference type="InterPro" id="IPR038765">
    <property type="entry name" value="Papain-like_cys_pep_sf"/>
</dbReference>
<reference evidence="5" key="1">
    <citation type="submission" date="2022-10" db="EMBL/GenBank/DDBJ databases">
        <authorList>
            <person name="Chen Y."/>
            <person name="Dougan E. K."/>
            <person name="Chan C."/>
            <person name="Rhodes N."/>
            <person name="Thang M."/>
        </authorList>
    </citation>
    <scope>NUCLEOTIDE SEQUENCE</scope>
</reference>